<dbReference type="GO" id="GO:0017119">
    <property type="term" value="C:Golgi transport complex"/>
    <property type="evidence" value="ECO:0007669"/>
    <property type="project" value="InterPro"/>
</dbReference>
<dbReference type="InterPro" id="IPR033370">
    <property type="entry name" value="COG1"/>
</dbReference>
<comment type="subcellular location">
    <subcellularLocation>
        <location evidence="1">Golgi apparatus membrane</location>
        <topology evidence="1">Peripheral membrane protein</topology>
    </subcellularLocation>
</comment>
<reference evidence="8" key="2">
    <citation type="journal article" date="2015" name="Data Brief">
        <title>Shoot transcriptome of the giant reed, Arundo donax.</title>
        <authorList>
            <person name="Barrero R.A."/>
            <person name="Guerrero F.D."/>
            <person name="Moolhuijzen P."/>
            <person name="Goolsby J.A."/>
            <person name="Tidwell J."/>
            <person name="Bellgard S.E."/>
            <person name="Bellgard M.I."/>
        </authorList>
    </citation>
    <scope>NUCLEOTIDE SEQUENCE</scope>
    <source>
        <tissue evidence="8">Shoot tissue taken approximately 20 cm above the soil surface</tissue>
    </source>
</reference>
<dbReference type="EMBL" id="GBRH01185393">
    <property type="protein sequence ID" value="JAE12503.1"/>
    <property type="molecule type" value="Transcribed_RNA"/>
</dbReference>
<evidence type="ECO:0000256" key="4">
    <source>
        <dbReference type="ARBA" id="ARBA00022448"/>
    </source>
</evidence>
<dbReference type="GO" id="GO:0015031">
    <property type="term" value="P:protein transport"/>
    <property type="evidence" value="ECO:0007669"/>
    <property type="project" value="UniProtKB-KW"/>
</dbReference>
<accession>A0A0A9FW01</accession>
<evidence type="ECO:0000256" key="7">
    <source>
        <dbReference type="ARBA" id="ARBA00023136"/>
    </source>
</evidence>
<keyword evidence="4" id="KW-0813">Transport</keyword>
<protein>
    <recommendedName>
        <fullName evidence="3">Conserved oligomeric Golgi complex subunit 1</fullName>
    </recommendedName>
</protein>
<name>A0A0A9FW01_ARUDO</name>
<keyword evidence="6" id="KW-0333">Golgi apparatus</keyword>
<dbReference type="PANTHER" id="PTHR31658">
    <property type="entry name" value="CONSERVED OLIGOMERIC GOLGI COMPLEX SUBUNIT 1"/>
    <property type="match status" value="1"/>
</dbReference>
<evidence type="ECO:0000256" key="2">
    <source>
        <dbReference type="ARBA" id="ARBA00006653"/>
    </source>
</evidence>
<comment type="similarity">
    <text evidence="2">Belongs to the COG1 family.</text>
</comment>
<organism evidence="8">
    <name type="scientific">Arundo donax</name>
    <name type="common">Giant reed</name>
    <name type="synonym">Donax arundinaceus</name>
    <dbReference type="NCBI Taxonomy" id="35708"/>
    <lineage>
        <taxon>Eukaryota</taxon>
        <taxon>Viridiplantae</taxon>
        <taxon>Streptophyta</taxon>
        <taxon>Embryophyta</taxon>
        <taxon>Tracheophyta</taxon>
        <taxon>Spermatophyta</taxon>
        <taxon>Magnoliopsida</taxon>
        <taxon>Liliopsida</taxon>
        <taxon>Poales</taxon>
        <taxon>Poaceae</taxon>
        <taxon>PACMAD clade</taxon>
        <taxon>Arundinoideae</taxon>
        <taxon>Arundineae</taxon>
        <taxon>Arundo</taxon>
    </lineage>
</organism>
<sequence>MPAAAATEGGGVADAKELFRTKCIPEIHAVEGATRREISTKEEVLRQIIGRSYRYLLDSTDSILLIK</sequence>
<dbReference type="AlphaFoldDB" id="A0A0A9FW01"/>
<evidence type="ECO:0000256" key="1">
    <source>
        <dbReference type="ARBA" id="ARBA00004395"/>
    </source>
</evidence>
<dbReference type="Pfam" id="PF08700">
    <property type="entry name" value="VPS51_Exo84_N"/>
    <property type="match status" value="1"/>
</dbReference>
<reference evidence="8" key="1">
    <citation type="submission" date="2014-09" db="EMBL/GenBank/DDBJ databases">
        <authorList>
            <person name="Magalhaes I.L.F."/>
            <person name="Oliveira U."/>
            <person name="Santos F.R."/>
            <person name="Vidigal T.H.D.A."/>
            <person name="Brescovit A.D."/>
            <person name="Santos A.J."/>
        </authorList>
    </citation>
    <scope>NUCLEOTIDE SEQUENCE</scope>
    <source>
        <tissue evidence="8">Shoot tissue taken approximately 20 cm above the soil surface</tissue>
    </source>
</reference>
<dbReference type="GO" id="GO:0000139">
    <property type="term" value="C:Golgi membrane"/>
    <property type="evidence" value="ECO:0007669"/>
    <property type="project" value="UniProtKB-SubCell"/>
</dbReference>
<evidence type="ECO:0000256" key="5">
    <source>
        <dbReference type="ARBA" id="ARBA00022927"/>
    </source>
</evidence>
<dbReference type="GO" id="GO:0006891">
    <property type="term" value="P:intra-Golgi vesicle-mediated transport"/>
    <property type="evidence" value="ECO:0007669"/>
    <property type="project" value="InterPro"/>
</dbReference>
<dbReference type="PANTHER" id="PTHR31658:SF0">
    <property type="entry name" value="CONSERVED OLIGOMERIC GOLGI COMPLEX SUBUNIT 1"/>
    <property type="match status" value="1"/>
</dbReference>
<proteinExistence type="inferred from homology"/>
<evidence type="ECO:0000256" key="3">
    <source>
        <dbReference type="ARBA" id="ARBA00020978"/>
    </source>
</evidence>
<evidence type="ECO:0000313" key="8">
    <source>
        <dbReference type="EMBL" id="JAE12503.1"/>
    </source>
</evidence>
<keyword evidence="7" id="KW-0472">Membrane</keyword>
<keyword evidence="5" id="KW-0653">Protein transport</keyword>
<evidence type="ECO:0000256" key="6">
    <source>
        <dbReference type="ARBA" id="ARBA00023034"/>
    </source>
</evidence>